<reference evidence="3" key="1">
    <citation type="submission" date="2023-07" db="EMBL/GenBank/DDBJ databases">
        <title>draft genome sequence of fig (Ficus carica).</title>
        <authorList>
            <person name="Takahashi T."/>
            <person name="Nishimura K."/>
        </authorList>
    </citation>
    <scope>NUCLEOTIDE SEQUENCE</scope>
</reference>
<dbReference type="PANTHER" id="PTHR33143">
    <property type="entry name" value="F16F4.1 PROTEIN-RELATED"/>
    <property type="match status" value="1"/>
</dbReference>
<name>A0AA87ZUA0_FICCA</name>
<comment type="caution">
    <text evidence="3">The sequence shown here is derived from an EMBL/GenBank/DDBJ whole genome shotgun (WGS) entry which is preliminary data.</text>
</comment>
<protein>
    <recommendedName>
        <fullName evidence="2">VQ domain-containing protein</fullName>
    </recommendedName>
</protein>
<accession>A0AA87ZUA0</accession>
<dbReference type="Pfam" id="PF05678">
    <property type="entry name" value="VQ"/>
    <property type="match status" value="1"/>
</dbReference>
<feature type="domain" description="VQ" evidence="2">
    <location>
        <begin position="60"/>
        <end position="83"/>
    </location>
</feature>
<dbReference type="Proteomes" id="UP001187192">
    <property type="component" value="Unassembled WGS sequence"/>
</dbReference>
<dbReference type="EMBL" id="BTGU01000009">
    <property type="protein sequence ID" value="GMN39620.1"/>
    <property type="molecule type" value="Genomic_DNA"/>
</dbReference>
<feature type="region of interest" description="Disordered" evidence="1">
    <location>
        <begin position="1"/>
        <end position="52"/>
    </location>
</feature>
<evidence type="ECO:0000313" key="3">
    <source>
        <dbReference type="EMBL" id="GMN39620.1"/>
    </source>
</evidence>
<organism evidence="3 4">
    <name type="scientific">Ficus carica</name>
    <name type="common">Common fig</name>
    <dbReference type="NCBI Taxonomy" id="3494"/>
    <lineage>
        <taxon>Eukaryota</taxon>
        <taxon>Viridiplantae</taxon>
        <taxon>Streptophyta</taxon>
        <taxon>Embryophyta</taxon>
        <taxon>Tracheophyta</taxon>
        <taxon>Spermatophyta</taxon>
        <taxon>Magnoliopsida</taxon>
        <taxon>eudicotyledons</taxon>
        <taxon>Gunneridae</taxon>
        <taxon>Pentapetalae</taxon>
        <taxon>rosids</taxon>
        <taxon>fabids</taxon>
        <taxon>Rosales</taxon>
        <taxon>Moraceae</taxon>
        <taxon>Ficeae</taxon>
        <taxon>Ficus</taxon>
    </lineage>
</organism>
<sequence>MVSKCEMSPNMRSSRATPSHALQGPRPTPLAISPSSGKIMKRNDKAPRHFPPPVVIYLRSPKIIHVRPEEFMSLVQELTGNSTACSNHERRVVQKWKTNTTSARNIESQNKFQGVEITEVPTRISSNSGFDDREFSSGYFVDIQMS</sequence>
<proteinExistence type="predicted"/>
<keyword evidence="4" id="KW-1185">Reference proteome</keyword>
<dbReference type="InterPro" id="IPR008889">
    <property type="entry name" value="VQ"/>
</dbReference>
<dbReference type="PANTHER" id="PTHR33143:SF63">
    <property type="entry name" value="F16F4.1 PROTEIN"/>
    <property type="match status" value="1"/>
</dbReference>
<evidence type="ECO:0000259" key="2">
    <source>
        <dbReference type="Pfam" id="PF05678"/>
    </source>
</evidence>
<dbReference type="GO" id="GO:0005634">
    <property type="term" value="C:nucleus"/>
    <property type="evidence" value="ECO:0007669"/>
    <property type="project" value="TreeGrafter"/>
</dbReference>
<evidence type="ECO:0000313" key="4">
    <source>
        <dbReference type="Proteomes" id="UP001187192"/>
    </source>
</evidence>
<dbReference type="AlphaFoldDB" id="A0AA87ZUA0"/>
<dbReference type="InterPro" id="IPR039607">
    <property type="entry name" value="VQ_8/17/18/20/21/25"/>
</dbReference>
<evidence type="ECO:0000256" key="1">
    <source>
        <dbReference type="SAM" id="MobiDB-lite"/>
    </source>
</evidence>
<gene>
    <name evidence="3" type="ORF">TIFTF001_008851</name>
</gene>